<accession>A0A561QHP1</accession>
<protein>
    <submittedName>
        <fullName evidence="2">RNA polymerase alpha subunit</fullName>
    </submittedName>
</protein>
<proteinExistence type="predicted"/>
<dbReference type="GO" id="GO:0003677">
    <property type="term" value="F:DNA binding"/>
    <property type="evidence" value="ECO:0007669"/>
    <property type="project" value="InterPro"/>
</dbReference>
<sequence length="65" mass="7725">MHGKIRFEDDLDYSELSPRLVGVLKKSGFERMSDLYKMTDDQLLLLPNIGQHYLHQIRQAEKRSY</sequence>
<evidence type="ECO:0000259" key="1">
    <source>
        <dbReference type="Pfam" id="PF03118"/>
    </source>
</evidence>
<dbReference type="SUPFAM" id="SSF47789">
    <property type="entry name" value="C-terminal domain of RNA polymerase alpha subunit"/>
    <property type="match status" value="1"/>
</dbReference>
<organism evidence="2 3">
    <name type="scientific">Neorhizobium alkalisoli</name>
    <dbReference type="NCBI Taxonomy" id="528178"/>
    <lineage>
        <taxon>Bacteria</taxon>
        <taxon>Pseudomonadati</taxon>
        <taxon>Pseudomonadota</taxon>
        <taxon>Alphaproteobacteria</taxon>
        <taxon>Hyphomicrobiales</taxon>
        <taxon>Rhizobiaceae</taxon>
        <taxon>Rhizobium/Agrobacterium group</taxon>
        <taxon>Neorhizobium</taxon>
    </lineage>
</organism>
<dbReference type="AlphaFoldDB" id="A0A561QHP1"/>
<feature type="domain" description="RNA polymerase alpha subunit C-terminal" evidence="1">
    <location>
        <begin position="15"/>
        <end position="59"/>
    </location>
</feature>
<dbReference type="InterPro" id="IPR011260">
    <property type="entry name" value="RNAP_asu_C"/>
</dbReference>
<comment type="caution">
    <text evidence="2">The sequence shown here is derived from an EMBL/GenBank/DDBJ whole genome shotgun (WGS) entry which is preliminary data.</text>
</comment>
<dbReference type="GO" id="GO:0006351">
    <property type="term" value="P:DNA-templated transcription"/>
    <property type="evidence" value="ECO:0007669"/>
    <property type="project" value="InterPro"/>
</dbReference>
<reference evidence="2 3" key="1">
    <citation type="submission" date="2019-06" db="EMBL/GenBank/DDBJ databases">
        <title>Sorghum-associated microbial communities from plants grown in Nebraska, USA.</title>
        <authorList>
            <person name="Schachtman D."/>
        </authorList>
    </citation>
    <scope>NUCLEOTIDE SEQUENCE [LARGE SCALE GENOMIC DNA]</scope>
    <source>
        <strain evidence="2 3">1225</strain>
    </source>
</reference>
<dbReference type="EMBL" id="VIWP01000007">
    <property type="protein sequence ID" value="TWF49903.1"/>
    <property type="molecule type" value="Genomic_DNA"/>
</dbReference>
<evidence type="ECO:0000313" key="2">
    <source>
        <dbReference type="EMBL" id="TWF49903.1"/>
    </source>
</evidence>
<keyword evidence="3" id="KW-1185">Reference proteome</keyword>
<dbReference type="Gene3D" id="1.10.150.20">
    <property type="entry name" value="5' to 3' exonuclease, C-terminal subdomain"/>
    <property type="match status" value="1"/>
</dbReference>
<gene>
    <name evidence="2" type="ORF">FHW37_107274</name>
</gene>
<dbReference type="Proteomes" id="UP000320653">
    <property type="component" value="Unassembled WGS sequence"/>
</dbReference>
<dbReference type="RefSeq" id="WP_145641250.1">
    <property type="nucleotide sequence ID" value="NZ_VIWP01000007.1"/>
</dbReference>
<dbReference type="Pfam" id="PF03118">
    <property type="entry name" value="RNA_pol_A_CTD"/>
    <property type="match status" value="1"/>
</dbReference>
<dbReference type="GO" id="GO:0003899">
    <property type="term" value="F:DNA-directed RNA polymerase activity"/>
    <property type="evidence" value="ECO:0007669"/>
    <property type="project" value="InterPro"/>
</dbReference>
<evidence type="ECO:0000313" key="3">
    <source>
        <dbReference type="Proteomes" id="UP000320653"/>
    </source>
</evidence>
<name>A0A561QHP1_9HYPH</name>